<name>A0A7R9QV06_9ACAR</name>
<dbReference type="AlphaFoldDB" id="A0A7R9QV06"/>
<sequence>MQYIPQKVPFSGHMIVVYLIVTELIFGWKVSTKLRTNDTMADVVKTGPNTDTNGPIDGDNEDWTLEEFIRTTTSGF</sequence>
<evidence type="ECO:0000313" key="2">
    <source>
        <dbReference type="EMBL" id="CAD7659434.1"/>
    </source>
</evidence>
<dbReference type="EMBL" id="OC932213">
    <property type="protein sequence ID" value="CAD7659434.1"/>
    <property type="molecule type" value="Genomic_DNA"/>
</dbReference>
<evidence type="ECO:0000256" key="1">
    <source>
        <dbReference type="SAM" id="Phobius"/>
    </source>
</evidence>
<gene>
    <name evidence="2" type="ORF">ONB1V03_LOCUS16030</name>
</gene>
<reference evidence="2" key="1">
    <citation type="submission" date="2020-11" db="EMBL/GenBank/DDBJ databases">
        <authorList>
            <person name="Tran Van P."/>
        </authorList>
    </citation>
    <scope>NUCLEOTIDE SEQUENCE</scope>
</reference>
<protein>
    <submittedName>
        <fullName evidence="2">Uncharacterized protein</fullName>
    </submittedName>
</protein>
<keyword evidence="3" id="KW-1185">Reference proteome</keyword>
<accession>A0A7R9QV06</accession>
<keyword evidence="1" id="KW-0472">Membrane</keyword>
<feature type="transmembrane region" description="Helical" evidence="1">
    <location>
        <begin position="12"/>
        <end position="30"/>
    </location>
</feature>
<proteinExistence type="predicted"/>
<keyword evidence="1" id="KW-0812">Transmembrane</keyword>
<organism evidence="2">
    <name type="scientific">Oppiella nova</name>
    <dbReference type="NCBI Taxonomy" id="334625"/>
    <lineage>
        <taxon>Eukaryota</taxon>
        <taxon>Metazoa</taxon>
        <taxon>Ecdysozoa</taxon>
        <taxon>Arthropoda</taxon>
        <taxon>Chelicerata</taxon>
        <taxon>Arachnida</taxon>
        <taxon>Acari</taxon>
        <taxon>Acariformes</taxon>
        <taxon>Sarcoptiformes</taxon>
        <taxon>Oribatida</taxon>
        <taxon>Brachypylina</taxon>
        <taxon>Oppioidea</taxon>
        <taxon>Oppiidae</taxon>
        <taxon>Oppiella</taxon>
    </lineage>
</organism>
<evidence type="ECO:0000313" key="3">
    <source>
        <dbReference type="Proteomes" id="UP000728032"/>
    </source>
</evidence>
<dbReference type="Proteomes" id="UP000728032">
    <property type="component" value="Unassembled WGS sequence"/>
</dbReference>
<keyword evidence="1" id="KW-1133">Transmembrane helix</keyword>
<dbReference type="EMBL" id="CAJPVJ010017388">
    <property type="protein sequence ID" value="CAG2176596.1"/>
    <property type="molecule type" value="Genomic_DNA"/>
</dbReference>